<dbReference type="PANTHER" id="PTHR10434">
    <property type="entry name" value="1-ACYL-SN-GLYCEROL-3-PHOSPHATE ACYLTRANSFERASE"/>
    <property type="match status" value="1"/>
</dbReference>
<evidence type="ECO:0000259" key="3">
    <source>
        <dbReference type="SMART" id="SM00563"/>
    </source>
</evidence>
<dbReference type="AlphaFoldDB" id="A0A365Y9M5"/>
<name>A0A365Y9M5_9MICC</name>
<dbReference type="GO" id="GO:0005886">
    <property type="term" value="C:plasma membrane"/>
    <property type="evidence" value="ECO:0007669"/>
    <property type="project" value="TreeGrafter"/>
</dbReference>
<evidence type="ECO:0000313" key="5">
    <source>
        <dbReference type="Proteomes" id="UP000252167"/>
    </source>
</evidence>
<evidence type="ECO:0000313" key="4">
    <source>
        <dbReference type="EMBL" id="RBL99380.1"/>
    </source>
</evidence>
<dbReference type="EMBL" id="POAF01000008">
    <property type="protein sequence ID" value="RBL99380.1"/>
    <property type="molecule type" value="Genomic_DNA"/>
</dbReference>
<reference evidence="4 5" key="1">
    <citation type="submission" date="2018-01" db="EMBL/GenBank/DDBJ databases">
        <title>Glutamicibacter soli strain NHPC-3 Whole genome sequence and assembly.</title>
        <authorList>
            <person name="Choudhury P."/>
            <person name="Gupta D."/>
            <person name="Sengupta K."/>
            <person name="Jawed A."/>
            <person name="Sultana N."/>
            <person name="Saha P."/>
        </authorList>
    </citation>
    <scope>NUCLEOTIDE SEQUENCE [LARGE SCALE GENOMIC DNA]</scope>
    <source>
        <strain evidence="4 5">NHPC-3</strain>
    </source>
</reference>
<dbReference type="GO" id="GO:0006654">
    <property type="term" value="P:phosphatidic acid biosynthetic process"/>
    <property type="evidence" value="ECO:0007669"/>
    <property type="project" value="TreeGrafter"/>
</dbReference>
<evidence type="ECO:0000256" key="2">
    <source>
        <dbReference type="ARBA" id="ARBA00023315"/>
    </source>
</evidence>
<comment type="caution">
    <text evidence="4">The sequence shown here is derived from an EMBL/GenBank/DDBJ whole genome shotgun (WGS) entry which is preliminary data.</text>
</comment>
<feature type="domain" description="Phospholipid/glycerol acyltransferase" evidence="3">
    <location>
        <begin position="35"/>
        <end position="154"/>
    </location>
</feature>
<keyword evidence="2 4" id="KW-0012">Acyltransferase</keyword>
<sequence length="224" mass="24357">MLYDFLKRFAVKPLLRIFFKIDIQGINNIPVAGGAILASNHLSVSDSVFLPAMIERPVVFLAKDDYFNGKGPKGRLVAWFFRNINQLPMDRSGGRGSAASLASANTALAEGKLLGIYPEGTRSPDGRLYRAKLGVAKLALESRVPVIPIAMINTDKVQPIGQRLPHPGRIGIKIGKPLDFSHLAEQSGDPAVLRQVADDIRKAINVLSGQSYVDVYAPTKAKKK</sequence>
<dbReference type="Pfam" id="PF01553">
    <property type="entry name" value="Acyltransferase"/>
    <property type="match status" value="1"/>
</dbReference>
<dbReference type="SMART" id="SM00563">
    <property type="entry name" value="PlsC"/>
    <property type="match status" value="1"/>
</dbReference>
<dbReference type="PANTHER" id="PTHR10434:SF11">
    <property type="entry name" value="1-ACYL-SN-GLYCEROL-3-PHOSPHATE ACYLTRANSFERASE"/>
    <property type="match status" value="1"/>
</dbReference>
<keyword evidence="5" id="KW-1185">Reference proteome</keyword>
<protein>
    <submittedName>
        <fullName evidence="4">1-acyl-sn-glycerol-3-phosphate acyltransferase</fullName>
    </submittedName>
</protein>
<proteinExistence type="predicted"/>
<dbReference type="GO" id="GO:0003841">
    <property type="term" value="F:1-acylglycerol-3-phosphate O-acyltransferase activity"/>
    <property type="evidence" value="ECO:0007669"/>
    <property type="project" value="TreeGrafter"/>
</dbReference>
<dbReference type="CDD" id="cd07989">
    <property type="entry name" value="LPLAT_AGPAT-like"/>
    <property type="match status" value="1"/>
</dbReference>
<keyword evidence="1 4" id="KW-0808">Transferase</keyword>
<gene>
    <name evidence="4" type="ORF">C1H84_15475</name>
</gene>
<organism evidence="4 5">
    <name type="scientific">Glutamicibacter soli</name>
    <dbReference type="NCBI Taxonomy" id="453836"/>
    <lineage>
        <taxon>Bacteria</taxon>
        <taxon>Bacillati</taxon>
        <taxon>Actinomycetota</taxon>
        <taxon>Actinomycetes</taxon>
        <taxon>Micrococcales</taxon>
        <taxon>Micrococcaceae</taxon>
        <taxon>Glutamicibacter</taxon>
    </lineage>
</organism>
<dbReference type="Proteomes" id="UP000252167">
    <property type="component" value="Unassembled WGS sequence"/>
</dbReference>
<evidence type="ECO:0000256" key="1">
    <source>
        <dbReference type="ARBA" id="ARBA00022679"/>
    </source>
</evidence>
<dbReference type="InterPro" id="IPR002123">
    <property type="entry name" value="Plipid/glycerol_acylTrfase"/>
</dbReference>
<dbReference type="RefSeq" id="WP_047118685.1">
    <property type="nucleotide sequence ID" value="NZ_CM125969.1"/>
</dbReference>
<accession>A0A365Y9M5</accession>
<dbReference type="SUPFAM" id="SSF69593">
    <property type="entry name" value="Glycerol-3-phosphate (1)-acyltransferase"/>
    <property type="match status" value="1"/>
</dbReference>